<gene>
    <name evidence="3" type="ORF">HPDFL43_00010</name>
</gene>
<dbReference type="InterPro" id="IPR032689">
    <property type="entry name" value="TraG-D_C"/>
</dbReference>
<keyword evidence="1" id="KW-0472">Membrane</keyword>
<dbReference type="HOGENOM" id="CLU_1188659_0_0_5"/>
<name>A9DHU8_HOEPD</name>
<evidence type="ECO:0000313" key="3">
    <source>
        <dbReference type="EMBL" id="EDQ31390.2"/>
    </source>
</evidence>
<feature type="domain" description="TraD/TraG TraM recognition site" evidence="2">
    <location>
        <begin position="4"/>
        <end position="105"/>
    </location>
</feature>
<dbReference type="AlphaFoldDB" id="A9DHU8"/>
<evidence type="ECO:0000313" key="4">
    <source>
        <dbReference type="Proteomes" id="UP000004291"/>
    </source>
</evidence>
<dbReference type="Pfam" id="PF12696">
    <property type="entry name" value="TraG-D_C"/>
    <property type="match status" value="1"/>
</dbReference>
<dbReference type="Proteomes" id="UP000004291">
    <property type="component" value="Chromosome"/>
</dbReference>
<dbReference type="InterPro" id="IPR027417">
    <property type="entry name" value="P-loop_NTPase"/>
</dbReference>
<feature type="transmembrane region" description="Helical" evidence="1">
    <location>
        <begin position="195"/>
        <end position="217"/>
    </location>
</feature>
<organism evidence="3 4">
    <name type="scientific">Hoeflea phototrophica (strain DSM 17068 / NCIMB 14078 / DFL-43)</name>
    <dbReference type="NCBI Taxonomy" id="411684"/>
    <lineage>
        <taxon>Bacteria</taxon>
        <taxon>Pseudomonadati</taxon>
        <taxon>Pseudomonadota</taxon>
        <taxon>Alphaproteobacteria</taxon>
        <taxon>Hyphomicrobiales</taxon>
        <taxon>Rhizobiaceae</taxon>
        <taxon>Hoeflea</taxon>
    </lineage>
</organism>
<keyword evidence="1" id="KW-0812">Transmembrane</keyword>
<dbReference type="Gene3D" id="3.40.50.300">
    <property type="entry name" value="P-loop containing nucleotide triphosphate hydrolases"/>
    <property type="match status" value="1"/>
</dbReference>
<dbReference type="STRING" id="411684.HPDFL43_00010"/>
<dbReference type="RefSeq" id="WP_084594555.1">
    <property type="nucleotide sequence ID" value="NZ_CM002917.1"/>
</dbReference>
<evidence type="ECO:0000256" key="1">
    <source>
        <dbReference type="SAM" id="Phobius"/>
    </source>
</evidence>
<evidence type="ECO:0000259" key="2">
    <source>
        <dbReference type="Pfam" id="PF12696"/>
    </source>
</evidence>
<keyword evidence="4" id="KW-1185">Reference proteome</keyword>
<accession>A9DHU8</accession>
<protein>
    <submittedName>
        <fullName evidence="3">Type IV secretory pathway, VirD4 component</fullName>
    </submittedName>
</protein>
<keyword evidence="1" id="KW-1133">Transmembrane helix</keyword>
<reference evidence="3 4" key="1">
    <citation type="submission" date="2007-10" db="EMBL/GenBank/DDBJ databases">
        <authorList>
            <person name="Wagner-Dobler I."/>
            <person name="Ferriera S."/>
            <person name="Johnson J."/>
            <person name="Kravitz S."/>
            <person name="Beeson K."/>
            <person name="Sutton G."/>
            <person name="Rogers Y.-H."/>
            <person name="Friedman R."/>
            <person name="Frazier M."/>
            <person name="Venter J.C."/>
        </authorList>
    </citation>
    <scope>NUCLEOTIDE SEQUENCE [LARGE SCALE GENOMIC DNA]</scope>
    <source>
        <strain evidence="3 4">DFL-43</strain>
    </source>
</reference>
<sequence length="233" mass="26397">MGHISYSRGYGVANIFVLQNDTAFEKTYGKGSFETLWNNCEIVLALPGQRGSSVLSLLEKFAGRTSYVAENKSGNTAYAEDGFSRASFSEDGKPVFDADEIRRTKKGLLFLRGNFPLQVDVAAYAAIDPIRDVAEINPFHGKPFLQPVQTWFKASPNWPLKRIALTLKRFWKRTFHRHLCVDPAIRKRRLERRAMIFKALAALCSLWWIFALGYLYLYTNILHRLAGSLVGGL</sequence>
<comment type="caution">
    <text evidence="3">The sequence shown here is derived from an EMBL/GenBank/DDBJ whole genome shotgun (WGS) entry which is preliminary data.</text>
</comment>
<dbReference type="OrthoDB" id="9759295at2"/>
<dbReference type="EMBL" id="ABIA03000002">
    <property type="protein sequence ID" value="EDQ31390.2"/>
    <property type="molecule type" value="Genomic_DNA"/>
</dbReference>
<proteinExistence type="predicted"/>
<reference evidence="3 4" key="2">
    <citation type="submission" date="2012-06" db="EMBL/GenBank/DDBJ databases">
        <authorList>
            <person name="Fiebig A."/>
        </authorList>
    </citation>
    <scope>NUCLEOTIDE SEQUENCE [LARGE SCALE GENOMIC DNA]</scope>
    <source>
        <strain evidence="3 4">DFL-43</strain>
    </source>
</reference>